<feature type="signal peptide" evidence="2">
    <location>
        <begin position="1"/>
        <end position="16"/>
    </location>
</feature>
<protein>
    <submittedName>
        <fullName evidence="3">Uncharacterized protein</fullName>
    </submittedName>
</protein>
<organism evidence="3 4">
    <name type="scientific">Papilio machaon</name>
    <name type="common">Old World swallowtail butterfly</name>
    <dbReference type="NCBI Taxonomy" id="76193"/>
    <lineage>
        <taxon>Eukaryota</taxon>
        <taxon>Metazoa</taxon>
        <taxon>Ecdysozoa</taxon>
        <taxon>Arthropoda</taxon>
        <taxon>Hexapoda</taxon>
        <taxon>Insecta</taxon>
        <taxon>Pterygota</taxon>
        <taxon>Neoptera</taxon>
        <taxon>Endopterygota</taxon>
        <taxon>Lepidoptera</taxon>
        <taxon>Glossata</taxon>
        <taxon>Ditrysia</taxon>
        <taxon>Papilionoidea</taxon>
        <taxon>Papilionidae</taxon>
        <taxon>Papilioninae</taxon>
        <taxon>Papilio</taxon>
    </lineage>
</organism>
<feature type="transmembrane region" description="Helical" evidence="1">
    <location>
        <begin position="175"/>
        <end position="198"/>
    </location>
</feature>
<keyword evidence="2" id="KW-0732">Signal</keyword>
<sequence length="219" mass="24866">MLLLVLISTLVSNALGSAELSSLYGLRGGNHITLCMSAGAEGRGHDVCHGALWRRHWVLVRGSCVARRPLYPVVLVRDTADNVDCEDVQQDMLYYNYRKVLTRFMHPKFPEMDFALICVLEPFDALQVTSNVSMQLLAKLDPWLWDTYNRFSPENHLAHYWPSEQNMAFASPVRMFIATVVLPLTFFIAFFLLVTFYTGSDKGSVPYKSLKDMEDTAFA</sequence>
<keyword evidence="1" id="KW-0472">Membrane</keyword>
<feature type="chain" id="PRO_5005873826" evidence="2">
    <location>
        <begin position="17"/>
        <end position="219"/>
    </location>
</feature>
<dbReference type="KEGG" id="pmac:106721399"/>
<dbReference type="EMBL" id="KQ460044">
    <property type="protein sequence ID" value="KPJ18294.1"/>
    <property type="molecule type" value="Genomic_DNA"/>
</dbReference>
<reference evidence="3 4" key="1">
    <citation type="journal article" date="2015" name="Nat. Commun.">
        <title>Outbred genome sequencing and CRISPR/Cas9 gene editing in butterflies.</title>
        <authorList>
            <person name="Li X."/>
            <person name="Fan D."/>
            <person name="Zhang W."/>
            <person name="Liu G."/>
            <person name="Zhang L."/>
            <person name="Zhao L."/>
            <person name="Fang X."/>
            <person name="Chen L."/>
            <person name="Dong Y."/>
            <person name="Chen Y."/>
            <person name="Ding Y."/>
            <person name="Zhao R."/>
            <person name="Feng M."/>
            <person name="Zhu Y."/>
            <person name="Feng Y."/>
            <person name="Jiang X."/>
            <person name="Zhu D."/>
            <person name="Xiang H."/>
            <person name="Feng X."/>
            <person name="Li S."/>
            <person name="Wang J."/>
            <person name="Zhang G."/>
            <person name="Kronforst M.R."/>
            <person name="Wang W."/>
        </authorList>
    </citation>
    <scope>NUCLEOTIDE SEQUENCE [LARGE SCALE GENOMIC DNA]</scope>
    <source>
        <strain evidence="3">Ya'a_city_454_Pm</strain>
        <tissue evidence="3">Whole body</tissue>
    </source>
</reference>
<dbReference type="InterPro" id="IPR009003">
    <property type="entry name" value="Peptidase_S1_PA"/>
</dbReference>
<dbReference type="SUPFAM" id="SSF50494">
    <property type="entry name" value="Trypsin-like serine proteases"/>
    <property type="match status" value="1"/>
</dbReference>
<dbReference type="Proteomes" id="UP000053240">
    <property type="component" value="Unassembled WGS sequence"/>
</dbReference>
<gene>
    <name evidence="3" type="ORF">RR48_04740</name>
</gene>
<name>A0A0N1IBK0_PAPMA</name>
<evidence type="ECO:0000313" key="3">
    <source>
        <dbReference type="EMBL" id="KPJ18294.1"/>
    </source>
</evidence>
<proteinExistence type="predicted"/>
<dbReference type="OrthoDB" id="7209579at2759"/>
<dbReference type="AlphaFoldDB" id="A0A0N1IBK0"/>
<evidence type="ECO:0000313" key="4">
    <source>
        <dbReference type="Proteomes" id="UP000053240"/>
    </source>
</evidence>
<evidence type="ECO:0000256" key="2">
    <source>
        <dbReference type="SAM" id="SignalP"/>
    </source>
</evidence>
<keyword evidence="4" id="KW-1185">Reference proteome</keyword>
<evidence type="ECO:0000256" key="1">
    <source>
        <dbReference type="SAM" id="Phobius"/>
    </source>
</evidence>
<accession>A0A0N1IBK0</accession>
<keyword evidence="1" id="KW-0812">Transmembrane</keyword>
<dbReference type="InParanoid" id="A0A0N1IBK0"/>
<keyword evidence="1" id="KW-1133">Transmembrane helix</keyword>